<dbReference type="GO" id="GO:0008270">
    <property type="term" value="F:zinc ion binding"/>
    <property type="evidence" value="ECO:0007669"/>
    <property type="project" value="UniProtKB-KW"/>
</dbReference>
<feature type="domain" description="Matrin-type" evidence="7">
    <location>
        <begin position="363"/>
        <end position="394"/>
    </location>
</feature>
<keyword evidence="5" id="KW-0539">Nucleus</keyword>
<keyword evidence="3" id="KW-0863">Zinc-finger</keyword>
<keyword evidence="6" id="KW-0175">Coiled coil</keyword>
<evidence type="ECO:0000256" key="2">
    <source>
        <dbReference type="ARBA" id="ARBA00022723"/>
    </source>
</evidence>
<dbReference type="InterPro" id="IPR000690">
    <property type="entry name" value="Matrin/U1-C_Znf_C2H2"/>
</dbReference>
<dbReference type="OrthoDB" id="2160351at2759"/>
<gene>
    <name evidence="8" type="ORF">BB561_003442</name>
</gene>
<dbReference type="InterPro" id="IPR024598">
    <property type="entry name" value="SF3a60/Prp9_C"/>
</dbReference>
<evidence type="ECO:0000256" key="3">
    <source>
        <dbReference type="ARBA" id="ARBA00022771"/>
    </source>
</evidence>
<dbReference type="PANTHER" id="PTHR12786">
    <property type="entry name" value="SPLICING FACTOR SF3A-RELATED"/>
    <property type="match status" value="1"/>
</dbReference>
<evidence type="ECO:0000256" key="5">
    <source>
        <dbReference type="ARBA" id="ARBA00023242"/>
    </source>
</evidence>
<feature type="coiled-coil region" evidence="6">
    <location>
        <begin position="304"/>
        <end position="331"/>
    </location>
</feature>
<dbReference type="Pfam" id="PF11931">
    <property type="entry name" value="SF3a60_Prp9_C"/>
    <property type="match status" value="1"/>
</dbReference>
<keyword evidence="4" id="KW-0862">Zinc</keyword>
<evidence type="ECO:0000256" key="6">
    <source>
        <dbReference type="SAM" id="Coils"/>
    </source>
</evidence>
<comment type="subcellular location">
    <subcellularLocation>
        <location evidence="1">Nucleus</location>
    </subcellularLocation>
</comment>
<accession>A0A2T9YLH9</accession>
<dbReference type="InterPro" id="IPR051421">
    <property type="entry name" value="RNA_Proc_DNA_Dmg_Regulator"/>
</dbReference>
<evidence type="ECO:0000313" key="8">
    <source>
        <dbReference type="EMBL" id="PVU93134.1"/>
    </source>
</evidence>
<evidence type="ECO:0000256" key="4">
    <source>
        <dbReference type="ARBA" id="ARBA00022833"/>
    </source>
</evidence>
<dbReference type="PROSITE" id="PS50171">
    <property type="entry name" value="ZF_MATRIN"/>
    <property type="match status" value="1"/>
</dbReference>
<dbReference type="EMBL" id="MBFR01000137">
    <property type="protein sequence ID" value="PVU93134.1"/>
    <property type="molecule type" value="Genomic_DNA"/>
</dbReference>
<name>A0A2T9YLH9_9FUNG</name>
<dbReference type="STRING" id="133385.A0A2T9YLH9"/>
<protein>
    <recommendedName>
        <fullName evidence="7">Matrin-type domain-containing protein</fullName>
    </recommendedName>
</protein>
<dbReference type="PANTHER" id="PTHR12786:SF2">
    <property type="entry name" value="SPLICING FACTOR 3A SUBUNIT 3"/>
    <property type="match status" value="1"/>
</dbReference>
<comment type="caution">
    <text evidence="8">The sequence shown here is derived from an EMBL/GenBank/DDBJ whole genome shotgun (WGS) entry which is preliminary data.</text>
</comment>
<keyword evidence="2" id="KW-0479">Metal-binding</keyword>
<dbReference type="GO" id="GO:0000398">
    <property type="term" value="P:mRNA splicing, via spliceosome"/>
    <property type="evidence" value="ECO:0007669"/>
    <property type="project" value="InterPro"/>
</dbReference>
<evidence type="ECO:0000313" key="9">
    <source>
        <dbReference type="Proteomes" id="UP000245383"/>
    </source>
</evidence>
<proteinExistence type="predicted"/>
<dbReference type="GO" id="GO:0003723">
    <property type="term" value="F:RNA binding"/>
    <property type="evidence" value="ECO:0007669"/>
    <property type="project" value="InterPro"/>
</dbReference>
<keyword evidence="9" id="KW-1185">Reference proteome</keyword>
<organism evidence="8 9">
    <name type="scientific">Smittium simulii</name>
    <dbReference type="NCBI Taxonomy" id="133385"/>
    <lineage>
        <taxon>Eukaryota</taxon>
        <taxon>Fungi</taxon>
        <taxon>Fungi incertae sedis</taxon>
        <taxon>Zoopagomycota</taxon>
        <taxon>Kickxellomycotina</taxon>
        <taxon>Harpellomycetes</taxon>
        <taxon>Harpellales</taxon>
        <taxon>Legeriomycetaceae</taxon>
        <taxon>Smittium</taxon>
    </lineage>
</organism>
<reference evidence="8 9" key="1">
    <citation type="journal article" date="2018" name="MBio">
        <title>Comparative Genomics Reveals the Core Gene Toolbox for the Fungus-Insect Symbiosis.</title>
        <authorList>
            <person name="Wang Y."/>
            <person name="Stata M."/>
            <person name="Wang W."/>
            <person name="Stajich J.E."/>
            <person name="White M.M."/>
            <person name="Moncalvo J.M."/>
        </authorList>
    </citation>
    <scope>NUCLEOTIDE SEQUENCE [LARGE SCALE GENOMIC DNA]</scope>
    <source>
        <strain evidence="8 9">SWE-8-4</strain>
    </source>
</reference>
<dbReference type="Proteomes" id="UP000245383">
    <property type="component" value="Unassembled WGS sequence"/>
</dbReference>
<dbReference type="GO" id="GO:0005681">
    <property type="term" value="C:spliceosomal complex"/>
    <property type="evidence" value="ECO:0007669"/>
    <property type="project" value="InterPro"/>
</dbReference>
<evidence type="ECO:0000256" key="1">
    <source>
        <dbReference type="ARBA" id="ARBA00004123"/>
    </source>
</evidence>
<dbReference type="AlphaFoldDB" id="A0A2T9YLH9"/>
<evidence type="ECO:0000259" key="7">
    <source>
        <dbReference type="PROSITE" id="PS50171"/>
    </source>
</evidence>
<sequence length="458" mass="53754">MDSIIERQRSLHEELERIEQSAVDLKLIKLPTHRQQLGRNHQIKNLLDSLSKKSQILLDMYQDDSGLRKKETEAKSQDGGVTEFYNQLAGINSYYRRNPGQISESLELEYSRYSKAPESKEDREKRLKKIAKILKNKSNYDSSALTFGHSKLEKDILEKKEMVKKLEQAKDTSNYNDIEESFDALDEPEYFMTKDEESKLDSLFSGEESLEEIVELHNKLKQNTEDIKKPVEKKEIDNTKIYCEIWKKHQRAAKITANQNDSSNSFENIEPSIQTFVDLEKKATMYGNFLTETISDTIFNVERKQSLTEEERNQDAEIEDYEAQISSEEETEHIYNPLKLPLGWDGKPIPYWLYKLHGLRVEYNCEICGNFIYRGRKAYDLHFQEARHSNNMRKLGIPNTRQFHDISRIEDAVTLWGKIKQQKKQTISALDTFEEFEDTQGNVFNRKTYEDLKRQGLL</sequence>